<dbReference type="GO" id="GO:0003676">
    <property type="term" value="F:nucleic acid binding"/>
    <property type="evidence" value="ECO:0007669"/>
    <property type="project" value="InterPro"/>
</dbReference>
<dbReference type="SUPFAM" id="SSF50249">
    <property type="entry name" value="Nucleic acid-binding proteins"/>
    <property type="match status" value="1"/>
</dbReference>
<keyword evidence="6" id="KW-1185">Reference proteome</keyword>
<dbReference type="PANTHER" id="PTHR32294:SF4">
    <property type="entry name" value="ERROR-PRONE DNA POLYMERASE"/>
    <property type="match status" value="1"/>
</dbReference>
<evidence type="ECO:0000313" key="5">
    <source>
        <dbReference type="EMBL" id="SEK02582.1"/>
    </source>
</evidence>
<feature type="domain" description="OB" evidence="4">
    <location>
        <begin position="63"/>
        <end position="138"/>
    </location>
</feature>
<feature type="region of interest" description="Disordered" evidence="3">
    <location>
        <begin position="1"/>
        <end position="44"/>
    </location>
</feature>
<dbReference type="InterPro" id="IPR012340">
    <property type="entry name" value="NA-bd_OB-fold"/>
</dbReference>
<dbReference type="Proteomes" id="UP000182932">
    <property type="component" value="Unassembled WGS sequence"/>
</dbReference>
<name>A0A975WDN2_9RHOB</name>
<dbReference type="GO" id="GO:0006260">
    <property type="term" value="P:DNA replication"/>
    <property type="evidence" value="ECO:0007669"/>
    <property type="project" value="InterPro"/>
</dbReference>
<dbReference type="GO" id="GO:0008408">
    <property type="term" value="F:3'-5' exonuclease activity"/>
    <property type="evidence" value="ECO:0007669"/>
    <property type="project" value="InterPro"/>
</dbReference>
<reference evidence="5 6" key="1">
    <citation type="submission" date="2016-10" db="EMBL/GenBank/DDBJ databases">
        <authorList>
            <person name="Varghese N."/>
            <person name="Submissions S."/>
        </authorList>
    </citation>
    <scope>NUCLEOTIDE SEQUENCE [LARGE SCALE GENOMIC DNA]</scope>
    <source>
        <strain evidence="5 6">FF3</strain>
    </source>
</reference>
<dbReference type="Gene3D" id="2.40.50.140">
    <property type="entry name" value="Nucleic acid-binding proteins"/>
    <property type="match status" value="1"/>
</dbReference>
<evidence type="ECO:0000256" key="3">
    <source>
        <dbReference type="SAM" id="MobiDB-lite"/>
    </source>
</evidence>
<dbReference type="AlphaFoldDB" id="A0A975WDN2"/>
<dbReference type="InterPro" id="IPR004805">
    <property type="entry name" value="DnaE2/DnaE/PolC"/>
</dbReference>
<evidence type="ECO:0000313" key="6">
    <source>
        <dbReference type="Proteomes" id="UP000182932"/>
    </source>
</evidence>
<comment type="caution">
    <text evidence="5">The sequence shown here is derived from an EMBL/GenBank/DDBJ whole genome shotgun (WGS) entry which is preliminary data.</text>
</comment>
<dbReference type="InterPro" id="IPR004365">
    <property type="entry name" value="NA-bd_OB_tRNA"/>
</dbReference>
<dbReference type="PANTHER" id="PTHR32294">
    <property type="entry name" value="DNA POLYMERASE III SUBUNIT ALPHA"/>
    <property type="match status" value="1"/>
</dbReference>
<sequence length="169" mass="17720">MKILRAAPSGSALSDPARPVRSGPSRGGPGASGPGVSGREDWPRPPAALQAARLAEPPEGARVTVAGLVILRQRPGTAKGVIFVTLEDETGVVNVIVWRKLYERFRRAVIAGRLLRVTGRVQREAGVIHVIAEEVEDISAMLDSLLDVTDPGEGAAPPSVLLSAPGQSR</sequence>
<proteinExistence type="inferred from homology"/>
<dbReference type="CDD" id="cd04485">
    <property type="entry name" value="DnaE_OBF"/>
    <property type="match status" value="1"/>
</dbReference>
<evidence type="ECO:0000256" key="2">
    <source>
        <dbReference type="ARBA" id="ARBA00017273"/>
    </source>
</evidence>
<feature type="compositionally biased region" description="Gly residues" evidence="3">
    <location>
        <begin position="25"/>
        <end position="36"/>
    </location>
</feature>
<protein>
    <recommendedName>
        <fullName evidence="2">Error-prone DNA polymerase</fullName>
    </recommendedName>
</protein>
<comment type="similarity">
    <text evidence="1">Belongs to the DNA polymerase type-C family. DnaE2 subfamily.</text>
</comment>
<organism evidence="5 6">
    <name type="scientific">Marinovum algicola</name>
    <dbReference type="NCBI Taxonomy" id="42444"/>
    <lineage>
        <taxon>Bacteria</taxon>
        <taxon>Pseudomonadati</taxon>
        <taxon>Pseudomonadota</taxon>
        <taxon>Alphaproteobacteria</taxon>
        <taxon>Rhodobacterales</taxon>
        <taxon>Roseobacteraceae</taxon>
        <taxon>Marinovum</taxon>
    </lineage>
</organism>
<accession>A0A975WDN2</accession>
<gene>
    <name evidence="5" type="ORF">SAMN04487940_11939</name>
</gene>
<dbReference type="EMBL" id="FNYY01000019">
    <property type="protein sequence ID" value="SEK02582.1"/>
    <property type="molecule type" value="Genomic_DNA"/>
</dbReference>
<evidence type="ECO:0000256" key="1">
    <source>
        <dbReference type="ARBA" id="ARBA00007391"/>
    </source>
</evidence>
<evidence type="ECO:0000259" key="4">
    <source>
        <dbReference type="Pfam" id="PF01336"/>
    </source>
</evidence>
<dbReference type="Pfam" id="PF01336">
    <property type="entry name" value="tRNA_anti-codon"/>
    <property type="match status" value="1"/>
</dbReference>